<dbReference type="SUPFAM" id="SSF46785">
    <property type="entry name" value="Winged helix' DNA-binding domain"/>
    <property type="match status" value="1"/>
</dbReference>
<evidence type="ECO:0000313" key="8">
    <source>
        <dbReference type="Proteomes" id="UP000297966"/>
    </source>
</evidence>
<comment type="similarity">
    <text evidence="2">Belongs to the LysR transcriptional regulatory family.</text>
</comment>
<organism evidence="7 8">
    <name type="scientific">Bradyrhizobium niftali</name>
    <dbReference type="NCBI Taxonomy" id="2560055"/>
    <lineage>
        <taxon>Bacteria</taxon>
        <taxon>Pseudomonadati</taxon>
        <taxon>Pseudomonadota</taxon>
        <taxon>Alphaproteobacteria</taxon>
        <taxon>Hyphomicrobiales</taxon>
        <taxon>Nitrobacteraceae</taxon>
        <taxon>Bradyrhizobium</taxon>
    </lineage>
</organism>
<dbReference type="CDD" id="cd05466">
    <property type="entry name" value="PBP2_LTTR_substrate"/>
    <property type="match status" value="1"/>
</dbReference>
<dbReference type="InterPro" id="IPR005119">
    <property type="entry name" value="LysR_subst-bd"/>
</dbReference>
<comment type="function">
    <text evidence="1">NodD regulates the expression of the nodABCFE genes which encode other nodulation proteins. NodD is also a negative regulator of its own expression. Binds flavonoids as inducers.</text>
</comment>
<dbReference type="PANTHER" id="PTHR30126">
    <property type="entry name" value="HTH-TYPE TRANSCRIPTIONAL REGULATOR"/>
    <property type="match status" value="1"/>
</dbReference>
<sequence length="330" mass="36721">MPVGFRNHTHALSPPGYHSLSRSVRFPADPAGSRSMEMHQVRYFLAVAQLLNFTRAAEECNVTQPSLTRAIKQLEAELGGDLFRRERPAAQLTELGQRMHPLLKQCYDAAAGARSLASSFKSGEVGALRVALTHSVDLALLIPHLNEIRRQFNRLEFRFLRGTSREVAEFLKKGEAELGIAAGIDEAWERLDVWPLFTEAFDLIVSREHRLAEHDTIEPDDLRAEQLLGRSYCEHSKRIAASLREHGIDVDHGHEISSERDLIELVEADIGIAMMPHTSPVPESLKRAAVAGLDARRTVSLYGVAGRQRTAVANAVMRMLRGADWRAIAG</sequence>
<evidence type="ECO:0000313" key="7">
    <source>
        <dbReference type="EMBL" id="TFV40507.1"/>
    </source>
</evidence>
<dbReference type="GO" id="GO:0003700">
    <property type="term" value="F:DNA-binding transcription factor activity"/>
    <property type="evidence" value="ECO:0007669"/>
    <property type="project" value="InterPro"/>
</dbReference>
<keyword evidence="4" id="KW-0238">DNA-binding</keyword>
<dbReference type="FunFam" id="1.10.10.10:FF:000001">
    <property type="entry name" value="LysR family transcriptional regulator"/>
    <property type="match status" value="1"/>
</dbReference>
<keyword evidence="5" id="KW-0804">Transcription</keyword>
<evidence type="ECO:0000256" key="1">
    <source>
        <dbReference type="ARBA" id="ARBA00003502"/>
    </source>
</evidence>
<dbReference type="Gene3D" id="3.40.190.290">
    <property type="match status" value="1"/>
</dbReference>
<dbReference type="Pfam" id="PF03466">
    <property type="entry name" value="LysR_substrate"/>
    <property type="match status" value="1"/>
</dbReference>
<keyword evidence="3" id="KW-0805">Transcription regulation</keyword>
<dbReference type="InterPro" id="IPR036388">
    <property type="entry name" value="WH-like_DNA-bd_sf"/>
</dbReference>
<feature type="domain" description="HTH lysR-type" evidence="6">
    <location>
        <begin position="36"/>
        <end position="93"/>
    </location>
</feature>
<evidence type="ECO:0000256" key="4">
    <source>
        <dbReference type="ARBA" id="ARBA00023125"/>
    </source>
</evidence>
<protein>
    <submittedName>
        <fullName evidence="7">LysR family transcriptional regulator</fullName>
    </submittedName>
</protein>
<dbReference type="PRINTS" id="PR00039">
    <property type="entry name" value="HTHLYSR"/>
</dbReference>
<dbReference type="AlphaFoldDB" id="A0A4Y9LCU5"/>
<dbReference type="InterPro" id="IPR000847">
    <property type="entry name" value="LysR_HTH_N"/>
</dbReference>
<dbReference type="Pfam" id="PF00126">
    <property type="entry name" value="HTH_1"/>
    <property type="match status" value="1"/>
</dbReference>
<reference evidence="7 8" key="1">
    <citation type="submission" date="2019-03" db="EMBL/GenBank/DDBJ databases">
        <title>Bradyrhizobium diversity isolated from nodules of Chamaecrista fasciculata.</title>
        <authorList>
            <person name="Klepa M.S."/>
            <person name="Urquiaga M.O."/>
            <person name="Hungria M."/>
            <person name="Delamuta J.R."/>
        </authorList>
    </citation>
    <scope>NUCLEOTIDE SEQUENCE [LARGE SCALE GENOMIC DNA]</scope>
    <source>
        <strain evidence="7 8">CNPSo 3448</strain>
    </source>
</reference>
<evidence type="ECO:0000256" key="2">
    <source>
        <dbReference type="ARBA" id="ARBA00009437"/>
    </source>
</evidence>
<dbReference type="GO" id="GO:0000976">
    <property type="term" value="F:transcription cis-regulatory region binding"/>
    <property type="evidence" value="ECO:0007669"/>
    <property type="project" value="TreeGrafter"/>
</dbReference>
<dbReference type="SUPFAM" id="SSF53850">
    <property type="entry name" value="Periplasmic binding protein-like II"/>
    <property type="match status" value="1"/>
</dbReference>
<dbReference type="PROSITE" id="PS50931">
    <property type="entry name" value="HTH_LYSR"/>
    <property type="match status" value="1"/>
</dbReference>
<accession>A0A4Y9LCU5</accession>
<evidence type="ECO:0000256" key="3">
    <source>
        <dbReference type="ARBA" id="ARBA00023015"/>
    </source>
</evidence>
<evidence type="ECO:0000256" key="5">
    <source>
        <dbReference type="ARBA" id="ARBA00023163"/>
    </source>
</evidence>
<dbReference type="Gene3D" id="1.10.10.10">
    <property type="entry name" value="Winged helix-like DNA-binding domain superfamily/Winged helix DNA-binding domain"/>
    <property type="match status" value="1"/>
</dbReference>
<keyword evidence="8" id="KW-1185">Reference proteome</keyword>
<dbReference type="OrthoDB" id="7260751at2"/>
<dbReference type="InterPro" id="IPR036390">
    <property type="entry name" value="WH_DNA-bd_sf"/>
</dbReference>
<gene>
    <name evidence="7" type="ORF">E4K65_38340</name>
</gene>
<dbReference type="Proteomes" id="UP000297966">
    <property type="component" value="Unassembled WGS sequence"/>
</dbReference>
<name>A0A4Y9LCU5_9BRAD</name>
<dbReference type="PANTHER" id="PTHR30126:SF40">
    <property type="entry name" value="HTH-TYPE TRANSCRIPTIONAL REGULATOR GLTR"/>
    <property type="match status" value="1"/>
</dbReference>
<dbReference type="EMBL" id="SPQT01000032">
    <property type="protein sequence ID" value="TFV40507.1"/>
    <property type="molecule type" value="Genomic_DNA"/>
</dbReference>
<proteinExistence type="inferred from homology"/>
<evidence type="ECO:0000259" key="6">
    <source>
        <dbReference type="PROSITE" id="PS50931"/>
    </source>
</evidence>
<comment type="caution">
    <text evidence="7">The sequence shown here is derived from an EMBL/GenBank/DDBJ whole genome shotgun (WGS) entry which is preliminary data.</text>
</comment>